<dbReference type="Proteomes" id="UP000605846">
    <property type="component" value="Unassembled WGS sequence"/>
</dbReference>
<dbReference type="AlphaFoldDB" id="A0A8H7BF13"/>
<keyword evidence="4" id="KW-1185">Reference proteome</keyword>
<comment type="caution">
    <text evidence="3">The sequence shown here is derived from an EMBL/GenBank/DDBJ whole genome shotgun (WGS) entry which is preliminary data.</text>
</comment>
<evidence type="ECO:0000256" key="1">
    <source>
        <dbReference type="SAM" id="SignalP"/>
    </source>
</evidence>
<dbReference type="EMBL" id="JABAYA010000308">
    <property type="protein sequence ID" value="KAF7721089.1"/>
    <property type="molecule type" value="Genomic_DNA"/>
</dbReference>
<dbReference type="PANTHER" id="PTHR45856:SF11">
    <property type="entry name" value="FUNGAL LIPASE-LIKE DOMAIN-CONTAINING PROTEIN"/>
    <property type="match status" value="1"/>
</dbReference>
<evidence type="ECO:0000313" key="3">
    <source>
        <dbReference type="EMBL" id="KAF7721089.1"/>
    </source>
</evidence>
<accession>A0A8H7BF13</accession>
<evidence type="ECO:0000259" key="2">
    <source>
        <dbReference type="Pfam" id="PF01764"/>
    </source>
</evidence>
<dbReference type="Gene3D" id="3.40.50.1820">
    <property type="entry name" value="alpha/beta hydrolase"/>
    <property type="match status" value="1"/>
</dbReference>
<keyword evidence="1" id="KW-0732">Signal</keyword>
<evidence type="ECO:0000313" key="4">
    <source>
        <dbReference type="Proteomes" id="UP000605846"/>
    </source>
</evidence>
<feature type="signal peptide" evidence="1">
    <location>
        <begin position="1"/>
        <end position="23"/>
    </location>
</feature>
<organism evidence="3 4">
    <name type="scientific">Apophysomyces ossiformis</name>
    <dbReference type="NCBI Taxonomy" id="679940"/>
    <lineage>
        <taxon>Eukaryota</taxon>
        <taxon>Fungi</taxon>
        <taxon>Fungi incertae sedis</taxon>
        <taxon>Mucoromycota</taxon>
        <taxon>Mucoromycotina</taxon>
        <taxon>Mucoromycetes</taxon>
        <taxon>Mucorales</taxon>
        <taxon>Mucorineae</taxon>
        <taxon>Mucoraceae</taxon>
        <taxon>Apophysomyces</taxon>
    </lineage>
</organism>
<proteinExistence type="predicted"/>
<dbReference type="InterPro" id="IPR002921">
    <property type="entry name" value="Fungal_lipase-type"/>
</dbReference>
<dbReference type="GO" id="GO:0006629">
    <property type="term" value="P:lipid metabolic process"/>
    <property type="evidence" value="ECO:0007669"/>
    <property type="project" value="InterPro"/>
</dbReference>
<dbReference type="Pfam" id="PF01764">
    <property type="entry name" value="Lipase_3"/>
    <property type="match status" value="1"/>
</dbReference>
<name>A0A8H7BF13_9FUNG</name>
<dbReference type="OrthoDB" id="438440at2759"/>
<gene>
    <name evidence="3" type="ORF">EC973_005419</name>
</gene>
<reference evidence="3" key="1">
    <citation type="submission" date="2020-01" db="EMBL/GenBank/DDBJ databases">
        <title>Genome Sequencing of Three Apophysomyces-Like Fungal Strains Confirms a Novel Fungal Genus in the Mucoromycota with divergent Burkholderia-like Endosymbiotic Bacteria.</title>
        <authorList>
            <person name="Stajich J.E."/>
            <person name="Macias A.M."/>
            <person name="Carter-House D."/>
            <person name="Lovett B."/>
            <person name="Kasson L.R."/>
            <person name="Berry K."/>
            <person name="Grigoriev I."/>
            <person name="Chang Y."/>
            <person name="Spatafora J."/>
            <person name="Kasson M.T."/>
        </authorList>
    </citation>
    <scope>NUCLEOTIDE SEQUENCE</scope>
    <source>
        <strain evidence="3">NRRL A-21654</strain>
    </source>
</reference>
<protein>
    <recommendedName>
        <fullName evidence="2">Fungal lipase-type domain-containing protein</fullName>
    </recommendedName>
</protein>
<dbReference type="SUPFAM" id="SSF53474">
    <property type="entry name" value="alpha/beta-Hydrolases"/>
    <property type="match status" value="1"/>
</dbReference>
<dbReference type="PANTHER" id="PTHR45856">
    <property type="entry name" value="ALPHA/BETA-HYDROLASES SUPERFAMILY PROTEIN"/>
    <property type="match status" value="1"/>
</dbReference>
<dbReference type="InterPro" id="IPR029058">
    <property type="entry name" value="AB_hydrolase_fold"/>
</dbReference>
<feature type="domain" description="Fungal lipase-type" evidence="2">
    <location>
        <begin position="161"/>
        <end position="296"/>
    </location>
</feature>
<sequence length="350" mass="38399">MKLSFLLSAAALGFSLLASPVVAAPTVDALPPIITSRTSLPSHRPKADLKAEQRAIEKNGELPPDVEQKGGMALNATEVPAGMEIRANLPIAPASKVNDLVHYTYLSANAYCRSVVPGGKWDCAHCKPTLPDGELVTTFSSLFYDTNGYIIRSDKKKQIDLAFRGTNSFRNFVADFDFLSTKYTPVEGARVHGGFYKAYLEVAEKVVTNMRKQLDKYPDYKVVVTGHSLGGALAVLGAMDLYQRDERFSKDNMSIYTYGGPRVGNPDFAYYVTGTGIKLLRTVNGRDIVAHLPPQSFGYLHPGVEYWIKGGNVKVCDKTLETSLCSNSIVPFTHIFDHLAYFKINVGLCL</sequence>
<dbReference type="InterPro" id="IPR051218">
    <property type="entry name" value="Sec_MonoDiacylglyc_Lipase"/>
</dbReference>
<feature type="chain" id="PRO_5034324393" description="Fungal lipase-type domain-containing protein" evidence="1">
    <location>
        <begin position="24"/>
        <end position="350"/>
    </location>
</feature>
<dbReference type="CDD" id="cd00519">
    <property type="entry name" value="Lipase_3"/>
    <property type="match status" value="1"/>
</dbReference>